<sequence>MPSRAEIAVRVGALELLMSKNDAFTAATAWLARANSLTVEVCVTVPASTTSMLSVGVVRSAVSTLPSFQPSSSRREKLVRSRPGATRSVTAERRTDPSAPNWSSLGAACTATPGATSATRRAKRTAAREACRREDEEREVR</sequence>
<keyword evidence="3" id="KW-1185">Reference proteome</keyword>
<dbReference type="AlphaFoldDB" id="A0A3L8PJY9"/>
<gene>
    <name evidence="2" type="ORF">D9V41_13905</name>
</gene>
<feature type="compositionally biased region" description="Basic and acidic residues" evidence="1">
    <location>
        <begin position="126"/>
        <end position="141"/>
    </location>
</feature>
<feature type="region of interest" description="Disordered" evidence="1">
    <location>
        <begin position="66"/>
        <end position="141"/>
    </location>
</feature>
<protein>
    <submittedName>
        <fullName evidence="2">Uncharacterized protein</fullName>
    </submittedName>
</protein>
<evidence type="ECO:0000313" key="3">
    <source>
        <dbReference type="Proteomes" id="UP000282515"/>
    </source>
</evidence>
<reference evidence="2 3" key="1">
    <citation type="submission" date="2018-10" db="EMBL/GenBank/DDBJ databases">
        <title>Aeromicrobium sp. 9W16Y-2 whole genome shotgun sequence.</title>
        <authorList>
            <person name="Li F."/>
        </authorList>
    </citation>
    <scope>NUCLEOTIDE SEQUENCE [LARGE SCALE GENOMIC DNA]</scope>
    <source>
        <strain evidence="2 3">9W16Y-2</strain>
    </source>
</reference>
<dbReference type="EMBL" id="RDBF01000012">
    <property type="protein sequence ID" value="RLV54908.1"/>
    <property type="molecule type" value="Genomic_DNA"/>
</dbReference>
<organism evidence="2 3">
    <name type="scientific">Aeromicrobium phragmitis</name>
    <dbReference type="NCBI Taxonomy" id="2478914"/>
    <lineage>
        <taxon>Bacteria</taxon>
        <taxon>Bacillati</taxon>
        <taxon>Actinomycetota</taxon>
        <taxon>Actinomycetes</taxon>
        <taxon>Propionibacteriales</taxon>
        <taxon>Nocardioidaceae</taxon>
        <taxon>Aeromicrobium</taxon>
    </lineage>
</organism>
<dbReference type="Proteomes" id="UP000282515">
    <property type="component" value="Unassembled WGS sequence"/>
</dbReference>
<accession>A0A3L8PJY9</accession>
<evidence type="ECO:0000256" key="1">
    <source>
        <dbReference type="SAM" id="MobiDB-lite"/>
    </source>
</evidence>
<proteinExistence type="predicted"/>
<name>A0A3L8PJY9_9ACTN</name>
<evidence type="ECO:0000313" key="2">
    <source>
        <dbReference type="EMBL" id="RLV54908.1"/>
    </source>
</evidence>
<comment type="caution">
    <text evidence="2">The sequence shown here is derived from an EMBL/GenBank/DDBJ whole genome shotgun (WGS) entry which is preliminary data.</text>
</comment>